<dbReference type="EMBL" id="BMXR01000009">
    <property type="protein sequence ID" value="GGX64932.1"/>
    <property type="molecule type" value="Genomic_DNA"/>
</dbReference>
<reference evidence="1" key="1">
    <citation type="journal article" date="2014" name="Int. J. Syst. Evol. Microbiol.">
        <title>Complete genome sequence of Corynebacterium casei LMG S-19264T (=DSM 44701T), isolated from a smear-ripened cheese.</title>
        <authorList>
            <consortium name="US DOE Joint Genome Institute (JGI-PGF)"/>
            <person name="Walter F."/>
            <person name="Albersmeier A."/>
            <person name="Kalinowski J."/>
            <person name="Ruckert C."/>
        </authorList>
    </citation>
    <scope>NUCLEOTIDE SEQUENCE</scope>
    <source>
        <strain evidence="1">KCTC 22169</strain>
    </source>
</reference>
<organism evidence="1 2">
    <name type="scientific">Saccharospirillum salsuginis</name>
    <dbReference type="NCBI Taxonomy" id="418750"/>
    <lineage>
        <taxon>Bacteria</taxon>
        <taxon>Pseudomonadati</taxon>
        <taxon>Pseudomonadota</taxon>
        <taxon>Gammaproteobacteria</taxon>
        <taxon>Oceanospirillales</taxon>
        <taxon>Saccharospirillaceae</taxon>
        <taxon>Saccharospirillum</taxon>
    </lineage>
</organism>
<proteinExistence type="predicted"/>
<dbReference type="Proteomes" id="UP000626148">
    <property type="component" value="Unassembled WGS sequence"/>
</dbReference>
<sequence length="73" mass="8490">MAAALARYARYICEQEYSLDMLELYKNLDVNDPLHQHLNDIRMRDIPTLPHVQPLADIALAYEALCRFSGERL</sequence>
<name>A0A918NDQ2_9GAMM</name>
<evidence type="ECO:0000313" key="2">
    <source>
        <dbReference type="Proteomes" id="UP000626148"/>
    </source>
</evidence>
<protein>
    <submittedName>
        <fullName evidence="1">Uncharacterized protein</fullName>
    </submittedName>
</protein>
<reference evidence="1" key="2">
    <citation type="submission" date="2020-09" db="EMBL/GenBank/DDBJ databases">
        <authorList>
            <person name="Sun Q."/>
            <person name="Kim S."/>
        </authorList>
    </citation>
    <scope>NUCLEOTIDE SEQUENCE</scope>
    <source>
        <strain evidence="1">KCTC 22169</strain>
    </source>
</reference>
<gene>
    <name evidence="1" type="ORF">GCM10007392_35990</name>
</gene>
<accession>A0A918NDQ2</accession>
<keyword evidence="2" id="KW-1185">Reference proteome</keyword>
<dbReference type="AlphaFoldDB" id="A0A918NDQ2"/>
<evidence type="ECO:0000313" key="1">
    <source>
        <dbReference type="EMBL" id="GGX64932.1"/>
    </source>
</evidence>
<comment type="caution">
    <text evidence="1">The sequence shown here is derived from an EMBL/GenBank/DDBJ whole genome shotgun (WGS) entry which is preliminary data.</text>
</comment>